<organism evidence="1 2">
    <name type="scientific">Loa loa</name>
    <name type="common">Eye worm</name>
    <name type="synonym">Filaria loa</name>
    <dbReference type="NCBI Taxonomy" id="7209"/>
    <lineage>
        <taxon>Eukaryota</taxon>
        <taxon>Metazoa</taxon>
        <taxon>Ecdysozoa</taxon>
        <taxon>Nematoda</taxon>
        <taxon>Chromadorea</taxon>
        <taxon>Rhabditida</taxon>
        <taxon>Spirurina</taxon>
        <taxon>Spiruromorpha</taxon>
        <taxon>Filarioidea</taxon>
        <taxon>Onchocercidae</taxon>
        <taxon>Loa</taxon>
    </lineage>
</organism>
<evidence type="ECO:0000313" key="1">
    <source>
        <dbReference type="Proteomes" id="UP000095285"/>
    </source>
</evidence>
<accession>A0A1I7VE21</accession>
<name>A0A1I7VE21_LOALO</name>
<dbReference type="Proteomes" id="UP000095285">
    <property type="component" value="Unassembled WGS sequence"/>
</dbReference>
<keyword evidence="1" id="KW-1185">Reference proteome</keyword>
<protein>
    <submittedName>
        <fullName evidence="2">AAA family ATPase</fullName>
    </submittedName>
</protein>
<sequence>DHVVLAIVISNDLKYTDEGIKSEALTVADKIRKLIPNVSICIAAQPDNREKTLDLIVSWLTDQSRME</sequence>
<dbReference type="WBParaSite" id="EN70_1477">
    <property type="protein sequence ID" value="EN70_1477"/>
    <property type="gene ID" value="EN70_1477"/>
</dbReference>
<dbReference type="AlphaFoldDB" id="A0A1I7VE21"/>
<proteinExistence type="predicted"/>
<reference evidence="1" key="1">
    <citation type="submission" date="2012-04" db="EMBL/GenBank/DDBJ databases">
        <title>The Genome Sequence of Loa loa.</title>
        <authorList>
            <consortium name="The Broad Institute Genome Sequencing Platform"/>
            <consortium name="Broad Institute Genome Sequencing Center for Infectious Disease"/>
            <person name="Nutman T.B."/>
            <person name="Fink D.L."/>
            <person name="Russ C."/>
            <person name="Young S."/>
            <person name="Zeng Q."/>
            <person name="Gargeya S."/>
            <person name="Alvarado L."/>
            <person name="Berlin A."/>
            <person name="Chapman S.B."/>
            <person name="Chen Z."/>
            <person name="Freedman E."/>
            <person name="Gellesch M."/>
            <person name="Goldberg J."/>
            <person name="Griggs A."/>
            <person name="Gujja S."/>
            <person name="Heilman E.R."/>
            <person name="Heiman D."/>
            <person name="Howarth C."/>
            <person name="Mehta T."/>
            <person name="Neiman D."/>
            <person name="Pearson M."/>
            <person name="Roberts A."/>
            <person name="Saif S."/>
            <person name="Shea T."/>
            <person name="Shenoy N."/>
            <person name="Sisk P."/>
            <person name="Stolte C."/>
            <person name="Sykes S."/>
            <person name="White J."/>
            <person name="Yandava C."/>
            <person name="Haas B."/>
            <person name="Henn M.R."/>
            <person name="Nusbaum C."/>
            <person name="Birren B."/>
        </authorList>
    </citation>
    <scope>NUCLEOTIDE SEQUENCE [LARGE SCALE GENOMIC DNA]</scope>
</reference>
<reference evidence="2" key="2">
    <citation type="submission" date="2016-11" db="UniProtKB">
        <authorList>
            <consortium name="WormBaseParasite"/>
        </authorList>
    </citation>
    <scope>IDENTIFICATION</scope>
</reference>
<evidence type="ECO:0000313" key="2">
    <source>
        <dbReference type="WBParaSite" id="EN70_1477"/>
    </source>
</evidence>